<evidence type="ECO:0000256" key="3">
    <source>
        <dbReference type="ARBA" id="ARBA00022730"/>
    </source>
</evidence>
<keyword evidence="6 7" id="KW-0687">Ribonucleoprotein</keyword>
<dbReference type="GO" id="GO:0006412">
    <property type="term" value="P:translation"/>
    <property type="evidence" value="ECO:0007669"/>
    <property type="project" value="UniProtKB-UniRule"/>
</dbReference>
<evidence type="ECO:0000256" key="4">
    <source>
        <dbReference type="ARBA" id="ARBA00022884"/>
    </source>
</evidence>
<comment type="function">
    <text evidence="7">One of the primary rRNA binding proteins, it binds directly to 16S rRNA where it nucleates assembly of the head domain of the 30S subunit. Is located at the subunit interface close to the decoding center, probably blocks exit of the E-site tRNA.</text>
</comment>
<dbReference type="PROSITE" id="PS00052">
    <property type="entry name" value="RIBOSOMAL_S7"/>
    <property type="match status" value="1"/>
</dbReference>
<evidence type="ECO:0000313" key="10">
    <source>
        <dbReference type="EMBL" id="OGC03278.1"/>
    </source>
</evidence>
<dbReference type="SUPFAM" id="SSF47973">
    <property type="entry name" value="Ribosomal protein S7"/>
    <property type="match status" value="1"/>
</dbReference>
<keyword evidence="5 7" id="KW-0689">Ribosomal protein</keyword>
<name>A0A1F4R511_UNCSA</name>
<evidence type="ECO:0000256" key="1">
    <source>
        <dbReference type="ARBA" id="ARBA00007151"/>
    </source>
</evidence>
<proteinExistence type="inferred from homology"/>
<dbReference type="AlphaFoldDB" id="A0A1F4R511"/>
<dbReference type="PIRSF" id="PIRSF002122">
    <property type="entry name" value="RPS7p_RPS7a_RPS5e_RPS7o"/>
    <property type="match status" value="1"/>
</dbReference>
<gene>
    <name evidence="7" type="primary">rpsG</name>
    <name evidence="10" type="ORF">A3H38_00850</name>
</gene>
<dbReference type="NCBIfam" id="TIGR01029">
    <property type="entry name" value="rpsG_bact"/>
    <property type="match status" value="1"/>
</dbReference>
<dbReference type="InterPro" id="IPR036823">
    <property type="entry name" value="Ribosomal_uS7_dom_sf"/>
</dbReference>
<dbReference type="GO" id="GO:0000049">
    <property type="term" value="F:tRNA binding"/>
    <property type="evidence" value="ECO:0007669"/>
    <property type="project" value="UniProtKB-UniRule"/>
</dbReference>
<evidence type="ECO:0000259" key="9">
    <source>
        <dbReference type="Pfam" id="PF00177"/>
    </source>
</evidence>
<dbReference type="CDD" id="cd14869">
    <property type="entry name" value="uS7_Bacteria"/>
    <property type="match status" value="1"/>
</dbReference>
<keyword evidence="3 7" id="KW-0699">rRNA-binding</keyword>
<dbReference type="PANTHER" id="PTHR11205">
    <property type="entry name" value="RIBOSOMAL PROTEIN S7"/>
    <property type="match status" value="1"/>
</dbReference>
<dbReference type="Gene3D" id="1.10.455.10">
    <property type="entry name" value="Ribosomal protein S7 domain"/>
    <property type="match status" value="1"/>
</dbReference>
<comment type="subunit">
    <text evidence="7">Part of the 30S ribosomal subunit. Contacts proteins S9 and S11.</text>
</comment>
<dbReference type="Pfam" id="PF00177">
    <property type="entry name" value="Ribosomal_S7"/>
    <property type="match status" value="1"/>
</dbReference>
<sequence>MPRRGNVSKRIIQEDPVYKSVLVQKFIHKVMTKGKKSKAENIVYSALDEIKKKLNKDPLEVFDVALGKITPMLEVKARRVGGATYQVPIEVSKSRGQGLAMKWLCTVCQERAGKSMIESLAAEVMDAYNGAGACVKKKEDLHKTAEANKAFAHFRW</sequence>
<comment type="caution">
    <text evidence="10">The sequence shown here is derived from an EMBL/GenBank/DDBJ whole genome shotgun (WGS) entry which is preliminary data.</text>
</comment>
<evidence type="ECO:0000256" key="5">
    <source>
        <dbReference type="ARBA" id="ARBA00022980"/>
    </source>
</evidence>
<dbReference type="HAMAP" id="MF_00480_B">
    <property type="entry name" value="Ribosomal_uS7_B"/>
    <property type="match status" value="1"/>
</dbReference>
<evidence type="ECO:0000256" key="6">
    <source>
        <dbReference type="ARBA" id="ARBA00023274"/>
    </source>
</evidence>
<dbReference type="InterPro" id="IPR020606">
    <property type="entry name" value="Ribosomal_uS7_CS"/>
</dbReference>
<dbReference type="GO" id="GO:0003735">
    <property type="term" value="F:structural constituent of ribosome"/>
    <property type="evidence" value="ECO:0007669"/>
    <property type="project" value="InterPro"/>
</dbReference>
<evidence type="ECO:0000256" key="8">
    <source>
        <dbReference type="RuleBase" id="RU003619"/>
    </source>
</evidence>
<dbReference type="Proteomes" id="UP000176938">
    <property type="component" value="Unassembled WGS sequence"/>
</dbReference>
<dbReference type="FunFam" id="1.10.455.10:FF:000001">
    <property type="entry name" value="30S ribosomal protein S7"/>
    <property type="match status" value="1"/>
</dbReference>
<dbReference type="InterPro" id="IPR023798">
    <property type="entry name" value="Ribosomal_uS7_dom"/>
</dbReference>
<dbReference type="InterPro" id="IPR005717">
    <property type="entry name" value="Ribosomal_uS7_bac/org-type"/>
</dbReference>
<evidence type="ECO:0000256" key="7">
    <source>
        <dbReference type="HAMAP-Rule" id="MF_00480"/>
    </source>
</evidence>
<dbReference type="InterPro" id="IPR000235">
    <property type="entry name" value="Ribosomal_uS7"/>
</dbReference>
<protein>
    <recommendedName>
        <fullName evidence="7">Small ribosomal subunit protein uS7</fullName>
    </recommendedName>
</protein>
<evidence type="ECO:0000256" key="2">
    <source>
        <dbReference type="ARBA" id="ARBA00022555"/>
    </source>
</evidence>
<organism evidence="10 11">
    <name type="scientific">candidate division WOR-1 bacterium RIFCSPLOWO2_02_FULL_46_20</name>
    <dbReference type="NCBI Taxonomy" id="1802567"/>
    <lineage>
        <taxon>Bacteria</taxon>
        <taxon>Bacillati</taxon>
        <taxon>Saganbacteria</taxon>
    </lineage>
</organism>
<keyword evidence="2 7" id="KW-0820">tRNA-binding</keyword>
<accession>A0A1F4R511</accession>
<evidence type="ECO:0000313" key="11">
    <source>
        <dbReference type="Proteomes" id="UP000176938"/>
    </source>
</evidence>
<dbReference type="GO" id="GO:0015935">
    <property type="term" value="C:small ribosomal subunit"/>
    <property type="evidence" value="ECO:0007669"/>
    <property type="project" value="InterPro"/>
</dbReference>
<feature type="domain" description="Small ribosomal subunit protein uS7" evidence="9">
    <location>
        <begin position="2"/>
        <end position="149"/>
    </location>
</feature>
<dbReference type="EMBL" id="METP01000058">
    <property type="protein sequence ID" value="OGC03278.1"/>
    <property type="molecule type" value="Genomic_DNA"/>
</dbReference>
<reference evidence="10 11" key="1">
    <citation type="journal article" date="2016" name="Nat. Commun.">
        <title>Thousands of microbial genomes shed light on interconnected biogeochemical processes in an aquifer system.</title>
        <authorList>
            <person name="Anantharaman K."/>
            <person name="Brown C.T."/>
            <person name="Hug L.A."/>
            <person name="Sharon I."/>
            <person name="Castelle C.J."/>
            <person name="Probst A.J."/>
            <person name="Thomas B.C."/>
            <person name="Singh A."/>
            <person name="Wilkins M.J."/>
            <person name="Karaoz U."/>
            <person name="Brodie E.L."/>
            <person name="Williams K.H."/>
            <person name="Hubbard S.S."/>
            <person name="Banfield J.F."/>
        </authorList>
    </citation>
    <scope>NUCLEOTIDE SEQUENCE [LARGE SCALE GENOMIC DNA]</scope>
</reference>
<keyword evidence="4 7" id="KW-0694">RNA-binding</keyword>
<comment type="similarity">
    <text evidence="1 7 8">Belongs to the universal ribosomal protein uS7 family.</text>
</comment>
<dbReference type="GO" id="GO:0019843">
    <property type="term" value="F:rRNA binding"/>
    <property type="evidence" value="ECO:0007669"/>
    <property type="project" value="UniProtKB-UniRule"/>
</dbReference>